<keyword evidence="15" id="KW-1185">Reference proteome</keyword>
<dbReference type="PANTHER" id="PTHR42945:SF1">
    <property type="entry name" value="HISTIDINE BIOSYNTHESIS BIFUNCTIONAL PROTEIN HIS7"/>
    <property type="match status" value="1"/>
</dbReference>
<dbReference type="GO" id="GO:0004636">
    <property type="term" value="F:phosphoribosyl-ATP diphosphatase activity"/>
    <property type="evidence" value="ECO:0007669"/>
    <property type="project" value="UniProtKB-EC"/>
</dbReference>
<dbReference type="RefSeq" id="WP_173862342.1">
    <property type="nucleotide sequence ID" value="NZ_LT899436.1"/>
</dbReference>
<dbReference type="AlphaFoldDB" id="A0A238U7V8"/>
<evidence type="ECO:0000256" key="2">
    <source>
        <dbReference type="ARBA" id="ARBA00001460"/>
    </source>
</evidence>
<proteinExistence type="inferred from homology"/>
<dbReference type="EC" id="3.6.1.31" evidence="7"/>
<evidence type="ECO:0000256" key="10">
    <source>
        <dbReference type="ARBA" id="ARBA00022605"/>
    </source>
</evidence>
<comment type="similarity">
    <text evidence="5">In the C-terminal section; belongs to the PRA-PH family.</text>
</comment>
<gene>
    <name evidence="14" type="ORF">TJEJU_0925</name>
</gene>
<evidence type="ECO:0000256" key="6">
    <source>
        <dbReference type="ARBA" id="ARBA00008299"/>
    </source>
</evidence>
<evidence type="ECO:0000256" key="7">
    <source>
        <dbReference type="ARBA" id="ARBA00012414"/>
    </source>
</evidence>
<evidence type="ECO:0000256" key="4">
    <source>
        <dbReference type="ARBA" id="ARBA00005204"/>
    </source>
</evidence>
<evidence type="ECO:0000259" key="13">
    <source>
        <dbReference type="Pfam" id="PF01502"/>
    </source>
</evidence>
<keyword evidence="11 14" id="KW-0378">Hydrolase</keyword>
<evidence type="ECO:0000256" key="5">
    <source>
        <dbReference type="ARBA" id="ARBA00007731"/>
    </source>
</evidence>
<evidence type="ECO:0000256" key="3">
    <source>
        <dbReference type="ARBA" id="ARBA00005169"/>
    </source>
</evidence>
<reference evidence="14 15" key="1">
    <citation type="submission" date="2017-07" db="EMBL/GenBank/DDBJ databases">
        <authorList>
            <person name="Sun Z.S."/>
            <person name="Albrecht U."/>
            <person name="Echele G."/>
            <person name="Lee C.C."/>
        </authorList>
    </citation>
    <scope>NUCLEOTIDE SEQUENCE [LARGE SCALE GENOMIC DNA]</scope>
    <source>
        <strain evidence="15">type strain: KCTC 22618</strain>
    </source>
</reference>
<name>A0A238U7V8_9FLAO</name>
<dbReference type="Proteomes" id="UP000215214">
    <property type="component" value="Chromosome TJEJU"/>
</dbReference>
<dbReference type="GO" id="GO:0004635">
    <property type="term" value="F:phosphoribosyl-AMP cyclohydrolase activity"/>
    <property type="evidence" value="ECO:0007669"/>
    <property type="project" value="UniProtKB-EC"/>
</dbReference>
<evidence type="ECO:0000256" key="11">
    <source>
        <dbReference type="ARBA" id="ARBA00022801"/>
    </source>
</evidence>
<evidence type="ECO:0000313" key="15">
    <source>
        <dbReference type="Proteomes" id="UP000215214"/>
    </source>
</evidence>
<comment type="catalytic activity">
    <reaction evidence="1">
        <text>1-(5-phospho-beta-D-ribosyl)-5'-AMP + H2O = 1-(5-phospho-beta-D-ribosyl)-5-[(5-phospho-beta-D-ribosylamino)methylideneamino]imidazole-4-carboxamide</text>
        <dbReference type="Rhea" id="RHEA:20049"/>
        <dbReference type="ChEBI" id="CHEBI:15377"/>
        <dbReference type="ChEBI" id="CHEBI:58435"/>
        <dbReference type="ChEBI" id="CHEBI:59457"/>
        <dbReference type="EC" id="3.5.4.19"/>
    </reaction>
</comment>
<keyword evidence="12" id="KW-0368">Histidine biosynthesis</keyword>
<evidence type="ECO:0000256" key="1">
    <source>
        <dbReference type="ARBA" id="ARBA00000024"/>
    </source>
</evidence>
<sequence>MISDITLELEEGLKLKPQFEKRNGLLPVAVQETATGQLLMLASVNKKALDKTLKTKMATFWSTSRNALWTKGETSGDFLSIDKILIDCDQDALVYQVTLVGNGVCHTYDADGKHRKACFYREVNLEENQLQFIKNMQ</sequence>
<keyword evidence="10" id="KW-0028">Amino-acid biosynthesis</keyword>
<comment type="pathway">
    <text evidence="4">Amino-acid biosynthesis; L-histidine biosynthesis; L-histidine from 5-phospho-alpha-D-ribose 1-diphosphate: step 2/9.</text>
</comment>
<feature type="domain" description="Phosphoribosyl-AMP cyclohydrolase" evidence="13">
    <location>
        <begin position="40"/>
        <end position="120"/>
    </location>
</feature>
<evidence type="ECO:0000313" key="14">
    <source>
        <dbReference type="EMBL" id="SNR14688.1"/>
    </source>
</evidence>
<dbReference type="UniPathway" id="UPA00031">
    <property type="reaction ID" value="UER00008"/>
</dbReference>
<dbReference type="Gene3D" id="3.10.20.810">
    <property type="entry name" value="Phosphoribosyl-AMP cyclohydrolase"/>
    <property type="match status" value="1"/>
</dbReference>
<dbReference type="InterPro" id="IPR038019">
    <property type="entry name" value="PRib_AMP_CycHydrolase_sf"/>
</dbReference>
<evidence type="ECO:0000256" key="9">
    <source>
        <dbReference type="ARBA" id="ARBA00017720"/>
    </source>
</evidence>
<comment type="similarity">
    <text evidence="6">In the N-terminal section; belongs to the PRA-CH family.</text>
</comment>
<dbReference type="FunFam" id="3.10.20.810:FF:000001">
    <property type="entry name" value="Histidine biosynthesis bifunctional protein HisIE"/>
    <property type="match status" value="1"/>
</dbReference>
<dbReference type="SUPFAM" id="SSF141734">
    <property type="entry name" value="HisI-like"/>
    <property type="match status" value="1"/>
</dbReference>
<protein>
    <recommendedName>
        <fullName evidence="9">Histidine biosynthesis bifunctional protein HisIE</fullName>
        <ecNumber evidence="8">3.5.4.19</ecNumber>
        <ecNumber evidence="7">3.6.1.31</ecNumber>
    </recommendedName>
</protein>
<evidence type="ECO:0000256" key="8">
    <source>
        <dbReference type="ARBA" id="ARBA00012721"/>
    </source>
</evidence>
<dbReference type="KEGG" id="tje:TJEJU_0925"/>
<dbReference type="PANTHER" id="PTHR42945">
    <property type="entry name" value="HISTIDINE BIOSYNTHESIS BIFUNCTIONAL PROTEIN"/>
    <property type="match status" value="1"/>
</dbReference>
<dbReference type="EC" id="3.5.4.19" evidence="8"/>
<comment type="catalytic activity">
    <reaction evidence="2">
        <text>1-(5-phospho-beta-D-ribosyl)-ATP + H2O = 1-(5-phospho-beta-D-ribosyl)-5'-AMP + diphosphate + H(+)</text>
        <dbReference type="Rhea" id="RHEA:22828"/>
        <dbReference type="ChEBI" id="CHEBI:15377"/>
        <dbReference type="ChEBI" id="CHEBI:15378"/>
        <dbReference type="ChEBI" id="CHEBI:33019"/>
        <dbReference type="ChEBI" id="CHEBI:59457"/>
        <dbReference type="ChEBI" id="CHEBI:73183"/>
        <dbReference type="EC" id="3.6.1.31"/>
    </reaction>
</comment>
<accession>A0A238U7V8</accession>
<dbReference type="EMBL" id="LT899436">
    <property type="protein sequence ID" value="SNR14688.1"/>
    <property type="molecule type" value="Genomic_DNA"/>
</dbReference>
<dbReference type="InterPro" id="IPR002496">
    <property type="entry name" value="PRib_AMP_CycHydrolase_dom"/>
</dbReference>
<evidence type="ECO:0000256" key="12">
    <source>
        <dbReference type="ARBA" id="ARBA00023102"/>
    </source>
</evidence>
<dbReference type="Pfam" id="PF01502">
    <property type="entry name" value="PRA-CH"/>
    <property type="match status" value="1"/>
</dbReference>
<comment type="pathway">
    <text evidence="3">Amino-acid biosynthesis; L-histidine biosynthesis; L-histidine from 5-phospho-alpha-D-ribose 1-diphosphate: step 3/9.</text>
</comment>
<dbReference type="GO" id="GO:0000105">
    <property type="term" value="P:L-histidine biosynthetic process"/>
    <property type="evidence" value="ECO:0007669"/>
    <property type="project" value="UniProtKB-UniPathway"/>
</dbReference>
<organism evidence="14 15">
    <name type="scientific">Tenacibaculum jejuense</name>
    <dbReference type="NCBI Taxonomy" id="584609"/>
    <lineage>
        <taxon>Bacteria</taxon>
        <taxon>Pseudomonadati</taxon>
        <taxon>Bacteroidota</taxon>
        <taxon>Flavobacteriia</taxon>
        <taxon>Flavobacteriales</taxon>
        <taxon>Flavobacteriaceae</taxon>
        <taxon>Tenacibaculum</taxon>
    </lineage>
</organism>